<name>A0A1I7ENY4_9BURK</name>
<evidence type="ECO:0008006" key="3">
    <source>
        <dbReference type="Google" id="ProtNLM"/>
    </source>
</evidence>
<protein>
    <recommendedName>
        <fullName evidence="3">DUF3717 domain-containing protein</fullName>
    </recommendedName>
</protein>
<dbReference type="Pfam" id="PF12512">
    <property type="entry name" value="DUF3717"/>
    <property type="match status" value="1"/>
</dbReference>
<dbReference type="OrthoDB" id="9008313at2"/>
<gene>
    <name evidence="1" type="ORF">SAMN05192563_103923</name>
</gene>
<proteinExistence type="predicted"/>
<sequence>MNFTISDIEAAIEGWRMRSPSDEAFAASTEARALARLYGAVIVHGCEGVPDAGLDDAQRDALRILSAAPLGEFPQ</sequence>
<dbReference type="RefSeq" id="WP_093645459.1">
    <property type="nucleotide sequence ID" value="NZ_FPBH01000039.1"/>
</dbReference>
<organism evidence="1 2">
    <name type="scientific">Paraburkholderia aspalathi</name>
    <dbReference type="NCBI Taxonomy" id="1324617"/>
    <lineage>
        <taxon>Bacteria</taxon>
        <taxon>Pseudomonadati</taxon>
        <taxon>Pseudomonadota</taxon>
        <taxon>Betaproteobacteria</taxon>
        <taxon>Burkholderiales</taxon>
        <taxon>Burkholderiaceae</taxon>
        <taxon>Paraburkholderia</taxon>
    </lineage>
</organism>
<dbReference type="AlphaFoldDB" id="A0A1I7ENY4"/>
<evidence type="ECO:0000313" key="2">
    <source>
        <dbReference type="Proteomes" id="UP000198844"/>
    </source>
</evidence>
<dbReference type="InterPro" id="IPR022191">
    <property type="entry name" value="DUF3717"/>
</dbReference>
<dbReference type="Proteomes" id="UP000198844">
    <property type="component" value="Unassembled WGS sequence"/>
</dbReference>
<accession>A0A1I7ENY4</accession>
<reference evidence="1 2" key="1">
    <citation type="submission" date="2016-10" db="EMBL/GenBank/DDBJ databases">
        <authorList>
            <person name="de Groot N.N."/>
        </authorList>
    </citation>
    <scope>NUCLEOTIDE SEQUENCE [LARGE SCALE GENOMIC DNA]</scope>
    <source>
        <strain evidence="1 2">LMG 27731</strain>
    </source>
</reference>
<evidence type="ECO:0000313" key="1">
    <source>
        <dbReference type="EMBL" id="SFU25619.1"/>
    </source>
</evidence>
<dbReference type="EMBL" id="FPBH01000039">
    <property type="protein sequence ID" value="SFU25619.1"/>
    <property type="molecule type" value="Genomic_DNA"/>
</dbReference>